<dbReference type="Proteomes" id="UP000564704">
    <property type="component" value="Unassembled WGS sequence"/>
</dbReference>
<feature type="domain" description="Methyltransferase type 11" evidence="1">
    <location>
        <begin position="115"/>
        <end position="211"/>
    </location>
</feature>
<evidence type="ECO:0000259" key="1">
    <source>
        <dbReference type="Pfam" id="PF08241"/>
    </source>
</evidence>
<dbReference type="InterPro" id="IPR050508">
    <property type="entry name" value="Methyltransf_Superfamily"/>
</dbReference>
<protein>
    <submittedName>
        <fullName evidence="2">Methyltransferase domain-containing protein</fullName>
    </submittedName>
</protein>
<dbReference type="Gene3D" id="3.40.50.150">
    <property type="entry name" value="Vaccinia Virus protein VP39"/>
    <property type="match status" value="1"/>
</dbReference>
<dbReference type="SUPFAM" id="SSF53335">
    <property type="entry name" value="S-adenosyl-L-methionine-dependent methyltransferases"/>
    <property type="match status" value="1"/>
</dbReference>
<gene>
    <name evidence="2" type="ORF">FDP25_01340</name>
</gene>
<evidence type="ECO:0000313" key="3">
    <source>
        <dbReference type="Proteomes" id="UP000564704"/>
    </source>
</evidence>
<dbReference type="EMBL" id="SZWE01000001">
    <property type="protein sequence ID" value="MRU14065.1"/>
    <property type="molecule type" value="Genomic_DNA"/>
</dbReference>
<name>A0A844CKR5_9RHOB</name>
<dbReference type="CDD" id="cd02440">
    <property type="entry name" value="AdoMet_MTases"/>
    <property type="match status" value="1"/>
</dbReference>
<dbReference type="AlphaFoldDB" id="A0A844CKR5"/>
<dbReference type="Pfam" id="PF08241">
    <property type="entry name" value="Methyltransf_11"/>
    <property type="match status" value="1"/>
</dbReference>
<dbReference type="InterPro" id="IPR013216">
    <property type="entry name" value="Methyltransf_11"/>
</dbReference>
<dbReference type="OrthoDB" id="65624at2"/>
<sequence length="329" mass="35616">MSPWRVCMSETFSAAMRANFSRSCGLPTAGGSPASPGLRSANLCPTSSTSTHETKFCEERRFVMPDPFQNVSAAGDEMIGQIIDALEDRAEDPAMNEIIARYFAELDWPEEGTLLEIGCGTGPVARAAARHSPGTKVIGTDPAAELVADARTRAKELPNLRFETCDGTQQPVDAESVDTVILHTVLSHVAAPENLLAEAFRALRRDGQLVVCDADFSRLSLALSPDDPLEACAIGFTRNFVTDPWLVTRLRPLLVETGFETEVFRTETRLDLEGHGGPVWTRFATGHLVADGIIGQPLADALIAECKRRIDAGTLYGFNPFVTAIARRA</sequence>
<comment type="caution">
    <text evidence="2">The sequence shown here is derived from an EMBL/GenBank/DDBJ whole genome shotgun (WGS) entry which is preliminary data.</text>
</comment>
<dbReference type="GO" id="GO:0008757">
    <property type="term" value="F:S-adenosylmethionine-dependent methyltransferase activity"/>
    <property type="evidence" value="ECO:0007669"/>
    <property type="project" value="InterPro"/>
</dbReference>
<dbReference type="GO" id="GO:0032259">
    <property type="term" value="P:methylation"/>
    <property type="evidence" value="ECO:0007669"/>
    <property type="project" value="UniProtKB-KW"/>
</dbReference>
<dbReference type="InterPro" id="IPR029063">
    <property type="entry name" value="SAM-dependent_MTases_sf"/>
</dbReference>
<keyword evidence="2" id="KW-0808">Transferase</keyword>
<dbReference type="PANTHER" id="PTHR42912">
    <property type="entry name" value="METHYLTRANSFERASE"/>
    <property type="match status" value="1"/>
</dbReference>
<reference evidence="2 3" key="1">
    <citation type="submission" date="2019-05" db="EMBL/GenBank/DDBJ databases">
        <title>Roseovarius bejariae sp. nov., a moderately halophylic bacterium isolated from a saline soil in Rambla Salada (Murcia).</title>
        <authorList>
            <person name="Castro D.J."/>
            <person name="Gomez-Altuve A."/>
            <person name="Reina J.C."/>
            <person name="Rodriguez M."/>
            <person name="Sampedro I."/>
            <person name="Llamas I."/>
            <person name="Martinez-Checa F."/>
        </authorList>
    </citation>
    <scope>NUCLEOTIDE SEQUENCE [LARGE SCALE GENOMIC DNA]</scope>
    <source>
        <strain evidence="2 3">A21</strain>
    </source>
</reference>
<proteinExistence type="predicted"/>
<organism evidence="2 3">
    <name type="scientific">Roseovarius bejariae</name>
    <dbReference type="NCBI Taxonomy" id="2576383"/>
    <lineage>
        <taxon>Bacteria</taxon>
        <taxon>Pseudomonadati</taxon>
        <taxon>Pseudomonadota</taxon>
        <taxon>Alphaproteobacteria</taxon>
        <taxon>Rhodobacterales</taxon>
        <taxon>Roseobacteraceae</taxon>
        <taxon>Roseovarius</taxon>
    </lineage>
</organism>
<keyword evidence="3" id="KW-1185">Reference proteome</keyword>
<evidence type="ECO:0000313" key="2">
    <source>
        <dbReference type="EMBL" id="MRU14065.1"/>
    </source>
</evidence>
<keyword evidence="2" id="KW-0489">Methyltransferase</keyword>
<accession>A0A844CKR5</accession>